<sequence>MSSADQVAFMELFHEQELAMILKAIELHVSMPMVWAVLVRRVAIREANCWKRFLETDKACKIFQTSGQGVKNNEETLGGL</sequence>
<dbReference type="Proteomes" id="UP001164743">
    <property type="component" value="Chromosome 15A"/>
</dbReference>
<reference evidence="1" key="1">
    <citation type="submission" date="2022-10" db="EMBL/GenBank/DDBJ databases">
        <title>Puccinia triticina Genome sequencing and assembly.</title>
        <authorList>
            <person name="Li C."/>
        </authorList>
    </citation>
    <scope>NUCLEOTIDE SEQUENCE</scope>
    <source>
        <strain evidence="1">Pt15</strain>
    </source>
</reference>
<name>A0ABY7D2P1_9BASI</name>
<dbReference type="GeneID" id="77804356"/>
<organism evidence="1 2">
    <name type="scientific">Puccinia triticina</name>
    <dbReference type="NCBI Taxonomy" id="208348"/>
    <lineage>
        <taxon>Eukaryota</taxon>
        <taxon>Fungi</taxon>
        <taxon>Dikarya</taxon>
        <taxon>Basidiomycota</taxon>
        <taxon>Pucciniomycotina</taxon>
        <taxon>Pucciniomycetes</taxon>
        <taxon>Pucciniales</taxon>
        <taxon>Pucciniaceae</taxon>
        <taxon>Puccinia</taxon>
    </lineage>
</organism>
<dbReference type="RefSeq" id="XP_053027434.1">
    <property type="nucleotide sequence ID" value="XM_053163461.1"/>
</dbReference>
<dbReference type="EMBL" id="CP110435">
    <property type="protein sequence ID" value="WAQ91879.1"/>
    <property type="molecule type" value="Genomic_DNA"/>
</dbReference>
<gene>
    <name evidence="1" type="ORF">PtA15_15A271</name>
</gene>
<evidence type="ECO:0000313" key="1">
    <source>
        <dbReference type="EMBL" id="WAQ91879.1"/>
    </source>
</evidence>
<proteinExistence type="predicted"/>
<keyword evidence="2" id="KW-1185">Reference proteome</keyword>
<evidence type="ECO:0000313" key="2">
    <source>
        <dbReference type="Proteomes" id="UP001164743"/>
    </source>
</evidence>
<accession>A0ABY7D2P1</accession>
<protein>
    <submittedName>
        <fullName evidence="1">Uncharacterized protein</fullName>
    </submittedName>
</protein>